<dbReference type="InParanoid" id="M4B5Y5"/>
<dbReference type="AlphaFoldDB" id="M4B5Y5"/>
<name>M4B5Y5_HYAAE</name>
<evidence type="ECO:0000313" key="2">
    <source>
        <dbReference type="Proteomes" id="UP000011713"/>
    </source>
</evidence>
<evidence type="ECO:0000313" key="1">
    <source>
        <dbReference type="EnsemblProtists" id="HpaP801685"/>
    </source>
</evidence>
<dbReference type="EnsemblProtists" id="HpaT801685">
    <property type="protein sequence ID" value="HpaP801685"/>
    <property type="gene ID" value="HpaG801685"/>
</dbReference>
<reference evidence="1" key="2">
    <citation type="submission" date="2015-06" db="UniProtKB">
        <authorList>
            <consortium name="EnsemblProtists"/>
        </authorList>
    </citation>
    <scope>IDENTIFICATION</scope>
    <source>
        <strain evidence="1">Emoy2</strain>
    </source>
</reference>
<keyword evidence="2" id="KW-1185">Reference proteome</keyword>
<evidence type="ECO:0008006" key="3">
    <source>
        <dbReference type="Google" id="ProtNLM"/>
    </source>
</evidence>
<proteinExistence type="predicted"/>
<dbReference type="VEuPathDB" id="FungiDB:HpaG801685"/>
<organism evidence="1 2">
    <name type="scientific">Hyaloperonospora arabidopsidis (strain Emoy2)</name>
    <name type="common">Downy mildew agent</name>
    <name type="synonym">Peronospora arabidopsidis</name>
    <dbReference type="NCBI Taxonomy" id="559515"/>
    <lineage>
        <taxon>Eukaryota</taxon>
        <taxon>Sar</taxon>
        <taxon>Stramenopiles</taxon>
        <taxon>Oomycota</taxon>
        <taxon>Peronosporomycetes</taxon>
        <taxon>Peronosporales</taxon>
        <taxon>Peronosporaceae</taxon>
        <taxon>Hyaloperonospora</taxon>
    </lineage>
</organism>
<protein>
    <recommendedName>
        <fullName evidence="3">RxLR effector candidate protein</fullName>
    </recommendedName>
</protein>
<reference evidence="2" key="1">
    <citation type="journal article" date="2010" name="Science">
        <title>Signatures of adaptation to obligate biotrophy in the Hyaloperonospora arabidopsidis genome.</title>
        <authorList>
            <person name="Baxter L."/>
            <person name="Tripathy S."/>
            <person name="Ishaque N."/>
            <person name="Boot N."/>
            <person name="Cabral A."/>
            <person name="Kemen E."/>
            <person name="Thines M."/>
            <person name="Ah-Fong A."/>
            <person name="Anderson R."/>
            <person name="Badejoko W."/>
            <person name="Bittner-Eddy P."/>
            <person name="Boore J.L."/>
            <person name="Chibucos M.C."/>
            <person name="Coates M."/>
            <person name="Dehal P."/>
            <person name="Delehaunty K."/>
            <person name="Dong S."/>
            <person name="Downton P."/>
            <person name="Dumas B."/>
            <person name="Fabro G."/>
            <person name="Fronick C."/>
            <person name="Fuerstenberg S.I."/>
            <person name="Fulton L."/>
            <person name="Gaulin E."/>
            <person name="Govers F."/>
            <person name="Hughes L."/>
            <person name="Humphray S."/>
            <person name="Jiang R.H."/>
            <person name="Judelson H."/>
            <person name="Kamoun S."/>
            <person name="Kyung K."/>
            <person name="Meijer H."/>
            <person name="Minx P."/>
            <person name="Morris P."/>
            <person name="Nelson J."/>
            <person name="Phuntumart V."/>
            <person name="Qutob D."/>
            <person name="Rehmany A."/>
            <person name="Rougon-Cardoso A."/>
            <person name="Ryden P."/>
            <person name="Torto-Alalibo T."/>
            <person name="Studholme D."/>
            <person name="Wang Y."/>
            <person name="Win J."/>
            <person name="Wood J."/>
            <person name="Clifton S.W."/>
            <person name="Rogers J."/>
            <person name="Van den Ackerveken G."/>
            <person name="Jones J.D."/>
            <person name="McDowell J.M."/>
            <person name="Beynon J."/>
            <person name="Tyler B.M."/>
        </authorList>
    </citation>
    <scope>NUCLEOTIDE SEQUENCE [LARGE SCALE GENOMIC DNA]</scope>
    <source>
        <strain evidence="2">Emoy2</strain>
    </source>
</reference>
<dbReference type="HOGENOM" id="CLU_2983194_0_0_1"/>
<accession>M4B5Y5</accession>
<dbReference type="EMBL" id="JH598461">
    <property type="status" value="NOT_ANNOTATED_CDS"/>
    <property type="molecule type" value="Genomic_DNA"/>
</dbReference>
<sequence>MVPKETQHLQLFSVSKYWKISFRQLMAIGMRDHRTAATVVRGTLLDQHNDIHIITYCV</sequence>
<dbReference type="Proteomes" id="UP000011713">
    <property type="component" value="Unassembled WGS sequence"/>
</dbReference>